<evidence type="ECO:0000313" key="1">
    <source>
        <dbReference type="EMBL" id="QKW47131.1"/>
    </source>
</evidence>
<sequence>MTNLLVLDETKRHPELRAQVETVLEQVAPMVRETTQLELPSVVNFRLITPEQWQADSAADMSSHVQRFRMRKPRWQAPVINLIERVALAKFHQVAPLLGGVLVMGATAAGPSDQSTTMLVPDALRYSGVLSRPEYLAQLIAHELTHHLQNLATRHREVWADEKASAIVRSGSIKFLEEGHAYWVDQEVTRLLFGAAHDIGDLSKSTLSGVYRKADADPRIVKMRSGPDLYKKGLALMSPAIKAVGAANLNRVWTDLALLPTRREVKHPVLWVARLERLLSTAKIGAPRSVG</sequence>
<organism evidence="1 2">
    <name type="scientific">Streptomyces microflavus</name>
    <name type="common">Streptomyces lipmanii</name>
    <dbReference type="NCBI Taxonomy" id="1919"/>
    <lineage>
        <taxon>Bacteria</taxon>
        <taxon>Bacillati</taxon>
        <taxon>Actinomycetota</taxon>
        <taxon>Actinomycetes</taxon>
        <taxon>Kitasatosporales</taxon>
        <taxon>Streptomycetaceae</taxon>
        <taxon>Streptomyces</taxon>
    </lineage>
</organism>
<protein>
    <submittedName>
        <fullName evidence="1">Zinc-dependent metalloprotease</fullName>
    </submittedName>
</protein>
<dbReference type="Proteomes" id="UP000509345">
    <property type="component" value="Chromosome"/>
</dbReference>
<evidence type="ECO:0000313" key="2">
    <source>
        <dbReference type="Proteomes" id="UP000509345"/>
    </source>
</evidence>
<keyword evidence="1" id="KW-0645">Protease</keyword>
<name>A0A7H8MYJ8_STRMI</name>
<dbReference type="EMBL" id="CP054926">
    <property type="protein sequence ID" value="QKW47131.1"/>
    <property type="molecule type" value="Genomic_DNA"/>
</dbReference>
<dbReference type="GO" id="GO:0006508">
    <property type="term" value="P:proteolysis"/>
    <property type="evidence" value="ECO:0007669"/>
    <property type="project" value="UniProtKB-KW"/>
</dbReference>
<dbReference type="AlphaFoldDB" id="A0A7H8MYJ8"/>
<keyword evidence="1" id="KW-0482">Metalloprotease</keyword>
<dbReference type="GO" id="GO:0008237">
    <property type="term" value="F:metallopeptidase activity"/>
    <property type="evidence" value="ECO:0007669"/>
    <property type="project" value="UniProtKB-KW"/>
</dbReference>
<proteinExistence type="predicted"/>
<keyword evidence="1" id="KW-0378">Hydrolase</keyword>
<dbReference type="GeneID" id="87636274"/>
<reference evidence="1 2" key="1">
    <citation type="submission" date="2020-06" db="EMBL/GenBank/DDBJ databases">
        <title>Genome mining for natural products.</title>
        <authorList>
            <person name="Zhang B."/>
            <person name="Shi J."/>
            <person name="Ge H."/>
        </authorList>
    </citation>
    <scope>NUCLEOTIDE SEQUENCE [LARGE SCALE GENOMIC DNA]</scope>
    <source>
        <strain evidence="1 2">NA06532</strain>
    </source>
</reference>
<dbReference type="SUPFAM" id="SSF55486">
    <property type="entry name" value="Metalloproteases ('zincins'), catalytic domain"/>
    <property type="match status" value="1"/>
</dbReference>
<accession>A0A7H8MYJ8</accession>
<dbReference type="RefSeq" id="WP_176145278.1">
    <property type="nucleotide sequence ID" value="NZ_CP054926.1"/>
</dbReference>
<gene>
    <name evidence="1" type="ORF">HUT09_33870</name>
</gene>